<accession>A0A506UE54</accession>
<comment type="similarity">
    <text evidence="2">Belongs to the bacterial solute-binding protein 2 family.</text>
</comment>
<organism evidence="6 7">
    <name type="scientific">Martelella alba</name>
    <dbReference type="NCBI Taxonomy" id="2590451"/>
    <lineage>
        <taxon>Bacteria</taxon>
        <taxon>Pseudomonadati</taxon>
        <taxon>Pseudomonadota</taxon>
        <taxon>Alphaproteobacteria</taxon>
        <taxon>Hyphomicrobiales</taxon>
        <taxon>Aurantimonadaceae</taxon>
        <taxon>Martelella</taxon>
    </lineage>
</organism>
<dbReference type="CDD" id="cd06317">
    <property type="entry name" value="PBP1_ABC_sugar_binding-like"/>
    <property type="match status" value="1"/>
</dbReference>
<dbReference type="PANTHER" id="PTHR46847">
    <property type="entry name" value="D-ALLOSE-BINDING PERIPLASMIC PROTEIN-RELATED"/>
    <property type="match status" value="1"/>
</dbReference>
<comment type="caution">
    <text evidence="6">The sequence shown here is derived from an EMBL/GenBank/DDBJ whole genome shotgun (WGS) entry which is preliminary data.</text>
</comment>
<dbReference type="InterPro" id="IPR025997">
    <property type="entry name" value="SBP_2_dom"/>
</dbReference>
<dbReference type="SUPFAM" id="SSF53822">
    <property type="entry name" value="Periplasmic binding protein-like I"/>
    <property type="match status" value="1"/>
</dbReference>
<dbReference type="InterPro" id="IPR028082">
    <property type="entry name" value="Peripla_BP_I"/>
</dbReference>
<evidence type="ECO:0000256" key="4">
    <source>
        <dbReference type="SAM" id="SignalP"/>
    </source>
</evidence>
<comment type="subcellular location">
    <subcellularLocation>
        <location evidence="1">Cell envelope</location>
    </subcellularLocation>
</comment>
<protein>
    <submittedName>
        <fullName evidence="6">Sugar ABC transporter substrate-binding protein</fullName>
    </submittedName>
</protein>
<dbReference type="GO" id="GO:0030313">
    <property type="term" value="C:cell envelope"/>
    <property type="evidence" value="ECO:0007669"/>
    <property type="project" value="UniProtKB-SubCell"/>
</dbReference>
<evidence type="ECO:0000256" key="3">
    <source>
        <dbReference type="ARBA" id="ARBA00022729"/>
    </source>
</evidence>
<evidence type="ECO:0000256" key="2">
    <source>
        <dbReference type="ARBA" id="ARBA00007639"/>
    </source>
</evidence>
<feature type="domain" description="Periplasmic binding protein" evidence="5">
    <location>
        <begin position="41"/>
        <end position="291"/>
    </location>
</feature>
<dbReference type="GO" id="GO:0030246">
    <property type="term" value="F:carbohydrate binding"/>
    <property type="evidence" value="ECO:0007669"/>
    <property type="project" value="UniProtKB-ARBA"/>
</dbReference>
<gene>
    <name evidence="6" type="ORF">FJU08_11785</name>
</gene>
<keyword evidence="7" id="KW-1185">Reference proteome</keyword>
<feature type="signal peptide" evidence="4">
    <location>
        <begin position="1"/>
        <end position="30"/>
    </location>
</feature>
<dbReference type="EMBL" id="VHLG01000007">
    <property type="protein sequence ID" value="TPW30007.1"/>
    <property type="molecule type" value="Genomic_DNA"/>
</dbReference>
<reference evidence="6 7" key="1">
    <citation type="submission" date="2019-06" db="EMBL/GenBank/DDBJ databases">
        <authorList>
            <person name="Li M."/>
        </authorList>
    </citation>
    <scope>NUCLEOTIDE SEQUENCE [LARGE SCALE GENOMIC DNA]</scope>
    <source>
        <strain evidence="6 7">BGMRC2036</strain>
    </source>
</reference>
<evidence type="ECO:0000313" key="7">
    <source>
        <dbReference type="Proteomes" id="UP000318801"/>
    </source>
</evidence>
<keyword evidence="3 4" id="KW-0732">Signal</keyword>
<dbReference type="AlphaFoldDB" id="A0A506UE54"/>
<name>A0A506UE54_9HYPH</name>
<dbReference type="Pfam" id="PF13407">
    <property type="entry name" value="Peripla_BP_4"/>
    <property type="match status" value="1"/>
</dbReference>
<evidence type="ECO:0000259" key="5">
    <source>
        <dbReference type="Pfam" id="PF13407"/>
    </source>
</evidence>
<evidence type="ECO:0000256" key="1">
    <source>
        <dbReference type="ARBA" id="ARBA00004196"/>
    </source>
</evidence>
<dbReference type="PROSITE" id="PS51318">
    <property type="entry name" value="TAT"/>
    <property type="match status" value="1"/>
</dbReference>
<evidence type="ECO:0000313" key="6">
    <source>
        <dbReference type="EMBL" id="TPW30007.1"/>
    </source>
</evidence>
<sequence length="317" mass="33092">MKSSFNRRMFLSTALAVSMMAGIGANAANAADKTFALVQINQQALFFNDINRGAEDTAKEMGVNLEIYNANNDPAMQNNAIETYIQEGVDGIAVVAIDVNGIMPAVQEADAAGIPVVALDAILPEGPQKAQIGVDNAKAGADMGAYFLEYVNENMGGKAKVGIVGALNSFIQNVRQKGFEDAIKDKDGIEVVSVVDGQNIQDNALAAAENLITANPDLTAIYTTGEPALMGAIAAVESQGKTGDIKVFGWDLTAQAIKGMDDGYVIAVVQQDPSLMGAAAIKALDAASSGESVEATISVPVTIVTEDNVEPYRAVFK</sequence>
<proteinExistence type="inferred from homology"/>
<dbReference type="Proteomes" id="UP000318801">
    <property type="component" value="Unassembled WGS sequence"/>
</dbReference>
<feature type="chain" id="PRO_5021475653" evidence="4">
    <location>
        <begin position="31"/>
        <end position="317"/>
    </location>
</feature>
<dbReference type="Gene3D" id="3.40.50.2300">
    <property type="match status" value="2"/>
</dbReference>
<dbReference type="OrthoDB" id="7546817at2"/>
<dbReference type="PANTHER" id="PTHR46847:SF3">
    <property type="entry name" value="GALACTOFURANOSE-BINDING PROTEIN YTFQ"/>
    <property type="match status" value="1"/>
</dbReference>
<dbReference type="InterPro" id="IPR006311">
    <property type="entry name" value="TAT_signal"/>
</dbReference>